<dbReference type="AlphaFoldDB" id="A0A0V0QN90"/>
<feature type="compositionally biased region" description="Low complexity" evidence="2">
    <location>
        <begin position="218"/>
        <end position="246"/>
    </location>
</feature>
<dbReference type="EMBL" id="LDAU01000130">
    <property type="protein sequence ID" value="KRX03553.1"/>
    <property type="molecule type" value="Genomic_DNA"/>
</dbReference>
<feature type="coiled-coil region" evidence="1">
    <location>
        <begin position="481"/>
        <end position="508"/>
    </location>
</feature>
<feature type="compositionally biased region" description="Low complexity" evidence="2">
    <location>
        <begin position="319"/>
        <end position="337"/>
    </location>
</feature>
<protein>
    <recommendedName>
        <fullName evidence="5">EF-hand domain-containing protein</fullName>
    </recommendedName>
</protein>
<accession>A0A0V0QN90</accession>
<feature type="compositionally biased region" description="Polar residues" evidence="2">
    <location>
        <begin position="247"/>
        <end position="268"/>
    </location>
</feature>
<feature type="region of interest" description="Disordered" evidence="2">
    <location>
        <begin position="736"/>
        <end position="770"/>
    </location>
</feature>
<keyword evidence="4" id="KW-1185">Reference proteome</keyword>
<evidence type="ECO:0008006" key="5">
    <source>
        <dbReference type="Google" id="ProtNLM"/>
    </source>
</evidence>
<gene>
    <name evidence="3" type="ORF">PPERSA_12683</name>
</gene>
<feature type="region of interest" description="Disordered" evidence="2">
    <location>
        <begin position="201"/>
        <end position="268"/>
    </location>
</feature>
<dbReference type="Proteomes" id="UP000054937">
    <property type="component" value="Unassembled WGS sequence"/>
</dbReference>
<dbReference type="PANTHER" id="PTHR35381:SF1">
    <property type="entry name" value="EF-HAND DOMAIN-CONTAINING PROTEIN"/>
    <property type="match status" value="1"/>
</dbReference>
<comment type="caution">
    <text evidence="3">The sequence shown here is derived from an EMBL/GenBank/DDBJ whole genome shotgun (WGS) entry which is preliminary data.</text>
</comment>
<evidence type="ECO:0000256" key="1">
    <source>
        <dbReference type="SAM" id="Coils"/>
    </source>
</evidence>
<dbReference type="OMA" id="INQSHED"/>
<proteinExistence type="predicted"/>
<sequence>MSMDEIKNNKIENQNNRREILKFTIEIGQGRKGSIHIFEGDDPLTLAQQFCQKHNLNDKVIDVLVQNIEENLETVYNQQDEDDQQHQYEQGQDEAIDYDQNALDGQEQEQEQEQQLQNNDYENAEFRNNNNHFIQNQRDNFQQWQQQAIKNIQYKQQESQQIDLDQKNQEKEEEEGEEEKPEQYSGSQQWIENDQQKYEEEYYNSQTQEEQQFEEQNQESVFNQQKQLSNYQNSQSSYQQLSQSQSVKNQYSQKELQNCSPVQNSNSNRKNYNVLKEIQDFNRQQLNESTKQLKNKIFKGIKQEAEQNRQVINSEKNEQFQSLSNSQFQSQNGQLQSQDEQLYNQNDQINYSSQQNKYYTKRSKFHDVPLTLHQNKENDLFYAGQVLNRQSIQNGKIIQNKKDIFNQNTFTDRYIGHQSKQIRNNSALKQNMENSIYNSVNIKNKQNKQNQSQSNQKDYQTIYYKKQNDNKQIDPHTLPVHERLFQQAQKKKIELQKKQQEAIKREEKKIVKRSHSLYQGNSEQKQNNYFSGNKQFQHLYMQQNESKIYESNSNFKEFNSGARLYYRGVKQQEQKQKQIDSFKQKREEQENSQCTYHPKINQISAAIASQIRNEPVGEYLNKVARIQQDRRERAKSYKQDAEIAKCSFHPTINEISRQISTEKSKLFAKQIMKPNVDRFELLFEDYKHKMERQKSKDKLQQDQQCTFHPQINKLSQELTMNQDFFDRQQQYEIRKNENQDRIQRQFMGSSGGKPFYPTTGRGPKKRDNSVSVFDKLYQQKLKKDEVKLEQDSSVLYSNQNQTGQKLKNQYDSSSTTNRMQNQKSVEKLKNNKNNVFQVNPQSQKLVEERKIQKIREIFVTLDNDGDGIISAQNIDISNLQPEILEIFSPLLIEMEELEQELNQEEFEDAALRLIQ</sequence>
<dbReference type="PANTHER" id="PTHR35381">
    <property type="entry name" value="EF-HAND DOMAIN-CONTAINING PROTEIN"/>
    <property type="match status" value="1"/>
</dbReference>
<feature type="region of interest" description="Disordered" evidence="2">
    <location>
        <begin position="317"/>
        <end position="337"/>
    </location>
</feature>
<evidence type="ECO:0000313" key="4">
    <source>
        <dbReference type="Proteomes" id="UP000054937"/>
    </source>
</evidence>
<feature type="compositionally biased region" description="Acidic residues" evidence="2">
    <location>
        <begin position="171"/>
        <end position="180"/>
    </location>
</feature>
<dbReference type="InParanoid" id="A0A0V0QN90"/>
<evidence type="ECO:0000313" key="3">
    <source>
        <dbReference type="EMBL" id="KRX03553.1"/>
    </source>
</evidence>
<dbReference type="OrthoDB" id="299634at2759"/>
<keyword evidence="1" id="KW-0175">Coiled coil</keyword>
<feature type="region of interest" description="Disordered" evidence="2">
    <location>
        <begin position="155"/>
        <end position="188"/>
    </location>
</feature>
<feature type="region of interest" description="Disordered" evidence="2">
    <location>
        <begin position="797"/>
        <end position="818"/>
    </location>
</feature>
<reference evidence="3 4" key="1">
    <citation type="journal article" date="2015" name="Sci. Rep.">
        <title>Genome of the facultative scuticociliatosis pathogen Pseudocohnilembus persalinus provides insight into its virulence through horizontal gene transfer.</title>
        <authorList>
            <person name="Xiong J."/>
            <person name="Wang G."/>
            <person name="Cheng J."/>
            <person name="Tian M."/>
            <person name="Pan X."/>
            <person name="Warren A."/>
            <person name="Jiang C."/>
            <person name="Yuan D."/>
            <person name="Miao W."/>
        </authorList>
    </citation>
    <scope>NUCLEOTIDE SEQUENCE [LARGE SCALE GENOMIC DNA]</scope>
    <source>
        <strain evidence="3">36N120E</strain>
    </source>
</reference>
<evidence type="ECO:0000256" key="2">
    <source>
        <dbReference type="SAM" id="MobiDB-lite"/>
    </source>
</evidence>
<name>A0A0V0QN90_PSEPJ</name>
<organism evidence="3 4">
    <name type="scientific">Pseudocohnilembus persalinus</name>
    <name type="common">Ciliate</name>
    <dbReference type="NCBI Taxonomy" id="266149"/>
    <lineage>
        <taxon>Eukaryota</taxon>
        <taxon>Sar</taxon>
        <taxon>Alveolata</taxon>
        <taxon>Ciliophora</taxon>
        <taxon>Intramacronucleata</taxon>
        <taxon>Oligohymenophorea</taxon>
        <taxon>Scuticociliatia</taxon>
        <taxon>Philasterida</taxon>
        <taxon>Pseudocohnilembidae</taxon>
        <taxon>Pseudocohnilembus</taxon>
    </lineage>
</organism>